<dbReference type="FunFam" id="1.20.1740.10:FF:000001">
    <property type="entry name" value="Amino acid permease"/>
    <property type="match status" value="1"/>
</dbReference>
<dbReference type="AlphaFoldDB" id="A0A3M7ITQ0"/>
<dbReference type="EMBL" id="QWIR01000050">
    <property type="protein sequence ID" value="RMY90622.1"/>
    <property type="molecule type" value="Genomic_DNA"/>
</dbReference>
<evidence type="ECO:0000256" key="7">
    <source>
        <dbReference type="SAM" id="Phobius"/>
    </source>
</evidence>
<dbReference type="PANTHER" id="PTHR43341">
    <property type="entry name" value="AMINO ACID PERMEASE"/>
    <property type="match status" value="1"/>
</dbReference>
<evidence type="ECO:0000259" key="8">
    <source>
        <dbReference type="Pfam" id="PF00324"/>
    </source>
</evidence>
<feature type="compositionally biased region" description="Polar residues" evidence="6">
    <location>
        <begin position="591"/>
        <end position="600"/>
    </location>
</feature>
<feature type="domain" description="Amino acid permease/ SLC12A" evidence="8">
    <location>
        <begin position="53"/>
        <end position="533"/>
    </location>
</feature>
<feature type="transmembrane region" description="Helical" evidence="7">
    <location>
        <begin position="397"/>
        <end position="419"/>
    </location>
</feature>
<feature type="transmembrane region" description="Helical" evidence="7">
    <location>
        <begin position="257"/>
        <end position="276"/>
    </location>
</feature>
<feature type="transmembrane region" description="Helical" evidence="7">
    <location>
        <begin position="356"/>
        <end position="376"/>
    </location>
</feature>
<feature type="transmembrane region" description="Helical" evidence="7">
    <location>
        <begin position="173"/>
        <end position="195"/>
    </location>
</feature>
<dbReference type="Proteomes" id="UP000268823">
    <property type="component" value="Unassembled WGS sequence"/>
</dbReference>
<feature type="transmembrane region" description="Helical" evidence="7">
    <location>
        <begin position="297"/>
        <end position="318"/>
    </location>
</feature>
<evidence type="ECO:0000313" key="10">
    <source>
        <dbReference type="EMBL" id="RMZ28895.1"/>
    </source>
</evidence>
<keyword evidence="5 7" id="KW-0472">Membrane</keyword>
<keyword evidence="2" id="KW-0813">Transport</keyword>
<comment type="caution">
    <text evidence="10">The sequence shown here is derived from an EMBL/GenBank/DDBJ whole genome shotgun (WGS) entry which is preliminary data.</text>
</comment>
<evidence type="ECO:0000256" key="4">
    <source>
        <dbReference type="ARBA" id="ARBA00022989"/>
    </source>
</evidence>
<evidence type="ECO:0000256" key="6">
    <source>
        <dbReference type="SAM" id="MobiDB-lite"/>
    </source>
</evidence>
<dbReference type="Proteomes" id="UP000281677">
    <property type="component" value="Unassembled WGS sequence"/>
</dbReference>
<name>A0A3M7ITQ0_HORWE</name>
<dbReference type="InterPro" id="IPR050524">
    <property type="entry name" value="APC_YAT"/>
</dbReference>
<sequence length="600" mass="66393">MGWFDKSKKSGSADPFDSGFEPPPYNGSEGGDVAVGENENADGLHRRLKNRQIQLLAIGGSIGTALFVSIGTGLQHAGPANLLIAFIIQSCMLALVNNCIAEMTVTYPVSGGFVRLAGKWVDDAFARPRTPSNISGKGFMAGWNFFFYEAFLIPFEITALHTVLTFWRDDIPVWAVCIACVILYAAINILAVKAFGEAEFWLSGGKVILIFMLFAFTFITMVGGNPQNDVYGFRNWEDPPGAFRAYLDDGALGRFEGFLAALYGTAAFTVVGPEYISMVAAEAMRPRKYIKTAFKTVYWRFGIFFIGGALAVGIILPWNDPTLDNVVNGSSDASGTAAASPYVIAMRNLNVQVFPHIVNALLVTSIFSAGNTYTYCATRTLYGLALEGRAPKPLRFCTRNGVPLFCFVITMIFPFLSFLQVGNDAAQVLTWLVNLVTAGGLIDYIIMCVTYIFFYRACKVQGVDRNEFKYTGYFQPYGAWIALIWLLHVVLCFGYTSFYPWNINSFFSTYVMVGVAPILFIFWKVIKRTKFVKPHEADLVWDRPVIDAYEETFYGPPSSFWKEMLNVFTFGLLGKQPEADQRSASIDAGASSPSRTDPEK</sequence>
<dbReference type="OrthoDB" id="10062876at2759"/>
<evidence type="ECO:0000313" key="9">
    <source>
        <dbReference type="EMBL" id="RMY90622.1"/>
    </source>
</evidence>
<dbReference type="Pfam" id="PF00324">
    <property type="entry name" value="AA_permease"/>
    <property type="match status" value="1"/>
</dbReference>
<dbReference type="EMBL" id="QWIT01000186">
    <property type="protein sequence ID" value="RMZ28895.1"/>
    <property type="molecule type" value="Genomic_DNA"/>
</dbReference>
<reference evidence="11 12" key="1">
    <citation type="journal article" date="2018" name="BMC Genomics">
        <title>Genomic evidence for intraspecific hybridization in a clonal and extremely halotolerant yeast.</title>
        <authorList>
            <person name="Gostincar C."/>
            <person name="Stajich J.E."/>
            <person name="Zupancic J."/>
            <person name="Zalar P."/>
            <person name="Gunde-Cimerman N."/>
        </authorList>
    </citation>
    <scope>NUCLEOTIDE SEQUENCE [LARGE SCALE GENOMIC DNA]</scope>
    <source>
        <strain evidence="10 12">EXF-120</strain>
        <strain evidence="9 11">EXF-2788</strain>
    </source>
</reference>
<feature type="transmembrane region" description="Helical" evidence="7">
    <location>
        <begin position="431"/>
        <end position="456"/>
    </location>
</feature>
<organism evidence="10 12">
    <name type="scientific">Hortaea werneckii</name>
    <name type="common">Black yeast</name>
    <name type="synonym">Cladosporium werneckii</name>
    <dbReference type="NCBI Taxonomy" id="91943"/>
    <lineage>
        <taxon>Eukaryota</taxon>
        <taxon>Fungi</taxon>
        <taxon>Dikarya</taxon>
        <taxon>Ascomycota</taxon>
        <taxon>Pezizomycotina</taxon>
        <taxon>Dothideomycetes</taxon>
        <taxon>Dothideomycetidae</taxon>
        <taxon>Mycosphaerellales</taxon>
        <taxon>Teratosphaeriaceae</taxon>
        <taxon>Hortaea</taxon>
    </lineage>
</organism>
<dbReference type="PANTHER" id="PTHR43341:SF6">
    <property type="entry name" value="AMINO ACID TRANSPORTER (EUROFUNG)"/>
    <property type="match status" value="1"/>
</dbReference>
<dbReference type="PIRSF" id="PIRSF006060">
    <property type="entry name" value="AA_transporter"/>
    <property type="match status" value="1"/>
</dbReference>
<evidence type="ECO:0000256" key="5">
    <source>
        <dbReference type="ARBA" id="ARBA00023136"/>
    </source>
</evidence>
<feature type="transmembrane region" description="Helical" evidence="7">
    <location>
        <begin position="477"/>
        <end position="501"/>
    </location>
</feature>
<keyword evidence="4 7" id="KW-1133">Transmembrane helix</keyword>
<evidence type="ECO:0000256" key="1">
    <source>
        <dbReference type="ARBA" id="ARBA00004141"/>
    </source>
</evidence>
<feature type="region of interest" description="Disordered" evidence="6">
    <location>
        <begin position="1"/>
        <end position="37"/>
    </location>
</feature>
<evidence type="ECO:0000256" key="3">
    <source>
        <dbReference type="ARBA" id="ARBA00022692"/>
    </source>
</evidence>
<dbReference type="GO" id="GO:0015171">
    <property type="term" value="F:amino acid transmembrane transporter activity"/>
    <property type="evidence" value="ECO:0007669"/>
    <property type="project" value="TreeGrafter"/>
</dbReference>
<feature type="transmembrane region" description="Helical" evidence="7">
    <location>
        <begin position="55"/>
        <end position="74"/>
    </location>
</feature>
<feature type="region of interest" description="Disordered" evidence="6">
    <location>
        <begin position="580"/>
        <end position="600"/>
    </location>
</feature>
<dbReference type="VEuPathDB" id="FungiDB:BTJ68_07640"/>
<gene>
    <name evidence="10" type="ORF">D0859_07010</name>
    <name evidence="9" type="ORF">D0861_03564</name>
</gene>
<comment type="subcellular location">
    <subcellularLocation>
        <location evidence="1">Membrane</location>
        <topology evidence="1">Multi-pass membrane protein</topology>
    </subcellularLocation>
</comment>
<dbReference type="GO" id="GO:0016020">
    <property type="term" value="C:membrane"/>
    <property type="evidence" value="ECO:0007669"/>
    <property type="project" value="UniProtKB-SubCell"/>
</dbReference>
<feature type="transmembrane region" description="Helical" evidence="7">
    <location>
        <begin position="207"/>
        <end position="224"/>
    </location>
</feature>
<evidence type="ECO:0000313" key="11">
    <source>
        <dbReference type="Proteomes" id="UP000268823"/>
    </source>
</evidence>
<dbReference type="Gene3D" id="1.20.1740.10">
    <property type="entry name" value="Amino acid/polyamine transporter I"/>
    <property type="match status" value="1"/>
</dbReference>
<proteinExistence type="predicted"/>
<keyword evidence="3 7" id="KW-0812">Transmembrane</keyword>
<evidence type="ECO:0000256" key="2">
    <source>
        <dbReference type="ARBA" id="ARBA00022448"/>
    </source>
</evidence>
<feature type="transmembrane region" description="Helical" evidence="7">
    <location>
        <begin position="145"/>
        <end position="167"/>
    </location>
</feature>
<accession>A0A3M7ITQ0</accession>
<protein>
    <recommendedName>
        <fullName evidence="8">Amino acid permease/ SLC12A domain-containing protein</fullName>
    </recommendedName>
</protein>
<feature type="transmembrane region" description="Helical" evidence="7">
    <location>
        <begin position="80"/>
        <end position="100"/>
    </location>
</feature>
<feature type="transmembrane region" description="Helical" evidence="7">
    <location>
        <begin position="507"/>
        <end position="526"/>
    </location>
</feature>
<evidence type="ECO:0000313" key="12">
    <source>
        <dbReference type="Proteomes" id="UP000281677"/>
    </source>
</evidence>
<dbReference type="InterPro" id="IPR004841">
    <property type="entry name" value="AA-permease/SLC12A_dom"/>
</dbReference>